<proteinExistence type="predicted"/>
<name>A0A5C5GCM6_9RHOB</name>
<gene>
    <name evidence="2" type="ORF">FHY64_03745</name>
</gene>
<evidence type="ECO:0000313" key="2">
    <source>
        <dbReference type="EMBL" id="TNY32418.1"/>
    </source>
</evidence>
<protein>
    <submittedName>
        <fullName evidence="2">Uncharacterized protein</fullName>
    </submittedName>
</protein>
<dbReference type="AlphaFoldDB" id="A0A5C5GCM6"/>
<evidence type="ECO:0000313" key="3">
    <source>
        <dbReference type="Proteomes" id="UP000314011"/>
    </source>
</evidence>
<reference evidence="2 3" key="1">
    <citation type="submission" date="2019-06" db="EMBL/GenBank/DDBJ databases">
        <title>Genome of new Rhodobacteraceae sp. SM1903.</title>
        <authorList>
            <person name="Ren X."/>
        </authorList>
    </citation>
    <scope>NUCLEOTIDE SEQUENCE [LARGE SCALE GENOMIC DNA]</scope>
    <source>
        <strain evidence="2 3">SM1903</strain>
    </source>
</reference>
<dbReference type="RefSeq" id="WP_140193095.1">
    <property type="nucleotide sequence ID" value="NZ_CP065915.1"/>
</dbReference>
<accession>A0A5C5GCM6</accession>
<sequence>MPDHGARPNALVRAEPEDSKAMSMADTLRPNLPGMIRELPEPGLDFVPRAPFAGDAIPTPAPLSWRAL</sequence>
<comment type="caution">
    <text evidence="2">The sequence shown here is derived from an EMBL/GenBank/DDBJ whole genome shotgun (WGS) entry which is preliminary data.</text>
</comment>
<dbReference type="Proteomes" id="UP000314011">
    <property type="component" value="Unassembled WGS sequence"/>
</dbReference>
<evidence type="ECO:0000256" key="1">
    <source>
        <dbReference type="SAM" id="MobiDB-lite"/>
    </source>
</evidence>
<organism evidence="2 3">
    <name type="scientific">Pelagovum pacificum</name>
    <dbReference type="NCBI Taxonomy" id="2588711"/>
    <lineage>
        <taxon>Bacteria</taxon>
        <taxon>Pseudomonadati</taxon>
        <taxon>Pseudomonadota</taxon>
        <taxon>Alphaproteobacteria</taxon>
        <taxon>Rhodobacterales</taxon>
        <taxon>Paracoccaceae</taxon>
        <taxon>Pelagovum</taxon>
    </lineage>
</organism>
<feature type="region of interest" description="Disordered" evidence="1">
    <location>
        <begin position="1"/>
        <end position="24"/>
    </location>
</feature>
<keyword evidence="3" id="KW-1185">Reference proteome</keyword>
<dbReference type="EMBL" id="VFFF01000001">
    <property type="protein sequence ID" value="TNY32418.1"/>
    <property type="molecule type" value="Genomic_DNA"/>
</dbReference>